<protein>
    <submittedName>
        <fullName evidence="1">Putative ovule protein</fullName>
    </submittedName>
</protein>
<organism evidence="1">
    <name type="scientific">Solanum chacoense</name>
    <name type="common">Chaco potato</name>
    <dbReference type="NCBI Taxonomy" id="4108"/>
    <lineage>
        <taxon>Eukaryota</taxon>
        <taxon>Viridiplantae</taxon>
        <taxon>Streptophyta</taxon>
        <taxon>Embryophyta</taxon>
        <taxon>Tracheophyta</taxon>
        <taxon>Spermatophyta</taxon>
        <taxon>Magnoliopsida</taxon>
        <taxon>eudicotyledons</taxon>
        <taxon>Gunneridae</taxon>
        <taxon>Pentapetalae</taxon>
        <taxon>asterids</taxon>
        <taxon>lamiids</taxon>
        <taxon>Solanales</taxon>
        <taxon>Solanaceae</taxon>
        <taxon>Solanoideae</taxon>
        <taxon>Solaneae</taxon>
        <taxon>Solanum</taxon>
    </lineage>
</organism>
<dbReference type="AlphaFoldDB" id="A0A0V0GPG7"/>
<reference evidence="1" key="1">
    <citation type="submission" date="2015-12" db="EMBL/GenBank/DDBJ databases">
        <title>Gene expression during late stages of embryo sac development: a critical building block for successful pollen-pistil interactions.</title>
        <authorList>
            <person name="Liu Y."/>
            <person name="Joly V."/>
            <person name="Sabar M."/>
            <person name="Matton D.P."/>
        </authorList>
    </citation>
    <scope>NUCLEOTIDE SEQUENCE</scope>
</reference>
<feature type="non-terminal residue" evidence="1">
    <location>
        <position position="116"/>
    </location>
</feature>
<dbReference type="EMBL" id="GEDG01033968">
    <property type="protein sequence ID" value="JAP09980.1"/>
    <property type="molecule type" value="Transcribed_RNA"/>
</dbReference>
<name>A0A0V0GPG7_SOLCH</name>
<accession>A0A0V0GPG7</accession>
<evidence type="ECO:0000313" key="1">
    <source>
        <dbReference type="EMBL" id="JAP09980.1"/>
    </source>
</evidence>
<sequence>MLTATSSGRTLLGTGQFSISQKIATGPCVASGTCGERDSVPFIFLLSLGFSICSDDSEDNPEDDVVRMCRHYPIKVSMVLGFRKKFEFRSKEPPISQVILQETTPDESLQISTLIQ</sequence>
<proteinExistence type="predicted"/>